<evidence type="ECO:0000256" key="6">
    <source>
        <dbReference type="ARBA" id="ARBA00023136"/>
    </source>
</evidence>
<dbReference type="PRINTS" id="PR00171">
    <property type="entry name" value="SUGRTRNSPORT"/>
</dbReference>
<feature type="transmembrane region" description="Helical" evidence="7">
    <location>
        <begin position="253"/>
        <end position="271"/>
    </location>
</feature>
<dbReference type="Proteomes" id="UP000306584">
    <property type="component" value="Unassembled WGS sequence"/>
</dbReference>
<dbReference type="InterPro" id="IPR003663">
    <property type="entry name" value="Sugar/inositol_transpt"/>
</dbReference>
<feature type="transmembrane region" description="Helical" evidence="7">
    <location>
        <begin position="532"/>
        <end position="548"/>
    </location>
</feature>
<comment type="similarity">
    <text evidence="2">Belongs to the major facilitator superfamily. Sugar transporter (TC 2.A.1.1) family.</text>
</comment>
<evidence type="ECO:0000256" key="7">
    <source>
        <dbReference type="SAM" id="Phobius"/>
    </source>
</evidence>
<dbReference type="PANTHER" id="PTHR48022:SF46">
    <property type="entry name" value="SUGAR TRANSPORTER, PUTATIVE (AFU_ORTHOLOGUE AFUA_1G11830)-RELATED"/>
    <property type="match status" value="1"/>
</dbReference>
<evidence type="ECO:0000313" key="10">
    <source>
        <dbReference type="Proteomes" id="UP000306584"/>
    </source>
</evidence>
<dbReference type="InterPro" id="IPR005828">
    <property type="entry name" value="MFS_sugar_transport-like"/>
</dbReference>
<dbReference type="EMBL" id="QZBD01000422">
    <property type="protein sequence ID" value="THY15168.1"/>
    <property type="molecule type" value="Genomic_DNA"/>
</dbReference>
<dbReference type="Pfam" id="PF00083">
    <property type="entry name" value="Sugar_tr"/>
    <property type="match status" value="1"/>
</dbReference>
<dbReference type="Gene3D" id="1.20.1250.20">
    <property type="entry name" value="MFS general substrate transporter like domains"/>
    <property type="match status" value="1"/>
</dbReference>
<keyword evidence="3" id="KW-0813">Transport</keyword>
<feature type="transmembrane region" description="Helical" evidence="7">
    <location>
        <begin position="601"/>
        <end position="621"/>
    </location>
</feature>
<dbReference type="InterPro" id="IPR005829">
    <property type="entry name" value="Sugar_transporter_CS"/>
</dbReference>
<dbReference type="FunFam" id="1.20.1250.20:FF:000134">
    <property type="entry name" value="MFS sugar transporter protein"/>
    <property type="match status" value="1"/>
</dbReference>
<keyword evidence="6 7" id="KW-0472">Membrane</keyword>
<dbReference type="GO" id="GO:0005351">
    <property type="term" value="F:carbohydrate:proton symporter activity"/>
    <property type="evidence" value="ECO:0007669"/>
    <property type="project" value="TreeGrafter"/>
</dbReference>
<dbReference type="PROSITE" id="PS50850">
    <property type="entry name" value="MFS"/>
    <property type="match status" value="1"/>
</dbReference>
<evidence type="ECO:0000256" key="5">
    <source>
        <dbReference type="ARBA" id="ARBA00022989"/>
    </source>
</evidence>
<accession>A0A4S9KHV6</accession>
<feature type="domain" description="Major facilitator superfamily (MFS) profile" evidence="8">
    <location>
        <begin position="184"/>
        <end position="625"/>
    </location>
</feature>
<feature type="transmembrane region" description="Helical" evidence="7">
    <location>
        <begin position="277"/>
        <end position="302"/>
    </location>
</feature>
<dbReference type="InterPro" id="IPR020846">
    <property type="entry name" value="MFS_dom"/>
</dbReference>
<dbReference type="PANTHER" id="PTHR48022">
    <property type="entry name" value="PLASTIDIC GLUCOSE TRANSPORTER 4"/>
    <property type="match status" value="1"/>
</dbReference>
<feature type="transmembrane region" description="Helical" evidence="7">
    <location>
        <begin position="470"/>
        <end position="488"/>
    </location>
</feature>
<evidence type="ECO:0000256" key="3">
    <source>
        <dbReference type="ARBA" id="ARBA00022448"/>
    </source>
</evidence>
<evidence type="ECO:0000256" key="2">
    <source>
        <dbReference type="ARBA" id="ARBA00010992"/>
    </source>
</evidence>
<feature type="transmembrane region" description="Helical" evidence="7">
    <location>
        <begin position="352"/>
        <end position="369"/>
    </location>
</feature>
<dbReference type="GO" id="GO:0016020">
    <property type="term" value="C:membrane"/>
    <property type="evidence" value="ECO:0007669"/>
    <property type="project" value="UniProtKB-SubCell"/>
</dbReference>
<comment type="subcellular location">
    <subcellularLocation>
        <location evidence="1">Membrane</location>
        <topology evidence="1">Multi-pass membrane protein</topology>
    </subcellularLocation>
</comment>
<evidence type="ECO:0000256" key="4">
    <source>
        <dbReference type="ARBA" id="ARBA00022692"/>
    </source>
</evidence>
<gene>
    <name evidence="9" type="ORF">D6D01_07968</name>
</gene>
<dbReference type="AlphaFoldDB" id="A0A4S9KHV6"/>
<dbReference type="SUPFAM" id="SSF103473">
    <property type="entry name" value="MFS general substrate transporter"/>
    <property type="match status" value="1"/>
</dbReference>
<feature type="transmembrane region" description="Helical" evidence="7">
    <location>
        <begin position="314"/>
        <end position="332"/>
    </location>
</feature>
<feature type="transmembrane region" description="Helical" evidence="7">
    <location>
        <begin position="179"/>
        <end position="197"/>
    </location>
</feature>
<keyword evidence="5 7" id="KW-1133">Transmembrane helix</keyword>
<reference evidence="9 10" key="1">
    <citation type="submission" date="2018-10" db="EMBL/GenBank/DDBJ databases">
        <title>Fifty Aureobasidium pullulans genomes reveal a recombining polyextremotolerant generalist.</title>
        <authorList>
            <person name="Gostincar C."/>
            <person name="Turk M."/>
            <person name="Zajc J."/>
            <person name="Gunde-Cimerman N."/>
        </authorList>
    </citation>
    <scope>NUCLEOTIDE SEQUENCE [LARGE SCALE GENOMIC DNA]</scope>
    <source>
        <strain evidence="9 10">EXF-6604</strain>
    </source>
</reference>
<name>A0A4S9KHV6_AURPU</name>
<dbReference type="InterPro" id="IPR050360">
    <property type="entry name" value="MFS_Sugar_Transporters"/>
</dbReference>
<evidence type="ECO:0000256" key="1">
    <source>
        <dbReference type="ARBA" id="ARBA00004141"/>
    </source>
</evidence>
<dbReference type="PROSITE" id="PS00216">
    <property type="entry name" value="SUGAR_TRANSPORT_1"/>
    <property type="match status" value="1"/>
</dbReference>
<evidence type="ECO:0000259" key="8">
    <source>
        <dbReference type="PROSITE" id="PS50850"/>
    </source>
</evidence>
<dbReference type="PROSITE" id="PS00217">
    <property type="entry name" value="SUGAR_TRANSPORT_2"/>
    <property type="match status" value="1"/>
</dbReference>
<protein>
    <submittedName>
        <fullName evidence="9">General substrate transporter</fullName>
    </submittedName>
</protein>
<organism evidence="9 10">
    <name type="scientific">Aureobasidium pullulans</name>
    <name type="common">Black yeast</name>
    <name type="synonym">Pullularia pullulans</name>
    <dbReference type="NCBI Taxonomy" id="5580"/>
    <lineage>
        <taxon>Eukaryota</taxon>
        <taxon>Fungi</taxon>
        <taxon>Dikarya</taxon>
        <taxon>Ascomycota</taxon>
        <taxon>Pezizomycotina</taxon>
        <taxon>Dothideomycetes</taxon>
        <taxon>Dothideomycetidae</taxon>
        <taxon>Dothideales</taxon>
        <taxon>Saccotheciaceae</taxon>
        <taxon>Aureobasidium</taxon>
    </lineage>
</organism>
<dbReference type="NCBIfam" id="TIGR00879">
    <property type="entry name" value="SP"/>
    <property type="match status" value="1"/>
</dbReference>
<feature type="transmembrane region" description="Helical" evidence="7">
    <location>
        <begin position="500"/>
        <end position="520"/>
    </location>
</feature>
<proteinExistence type="inferred from homology"/>
<comment type="caution">
    <text evidence="9">The sequence shown here is derived from an EMBL/GenBank/DDBJ whole genome shotgun (WGS) entry which is preliminary data.</text>
</comment>
<sequence length="675" mass="75533">MHSGEALVHMSPGRNGDATDWRNNPIPCDIFSVSDKRETTSRWRLSSKAWGPQMGRTLTTRKSMVYQQPHIMVCAGLEWRGGGRYGGILFHFIGSAIFNKACPPSVYLFLCTSKDQSRRALRPYHGPSATTTFPWTTPRSLYPGFTLPTPRCLRLIIFLIRSRKTTAIMGKFSMSKTRAYNWYISLVAASCMVLYGYDASVFNAVQGSKHWVAYFDKPSLQTIGAINTAYTVGAIVAGWFMGGPIADYFGRRVGMASGATLVIIATFIQTFTPRHNLACYIVGRVVVGLGQGLALTAGPIYIGELAPSEIRGKIMSFWQMFYSVGSFIAYWVNFACSKHRAELGEWDWRMVTIFQLLMPILILSQVFFIPETPRWYLQHGDDGTKAKQSLMKVRDTEQEVDDEILMIKEALEFEKEAISSSYSALWKDPSVRKRLLLAFVLNAGQQITGQGTLNTYSTIIYKKVFASDSTIALINALNATFAIFFTMNATWTVDRFGRKFLLIIGALGMAMCMVIVAAVVTETPGGNTKSEPVGIAVVFLLFLFAFFYKPSWGATVWIWTAEIFSMNVRAQAVGMASQTQNVANLIVQQFFPTFLNNCGFYAFYMFAGINLLLAVFVWFCIPETKNVTLEEIDTLFGGQNHVEKGGDMMGVIDARHAEGEKFGVEHIDEIREDRR</sequence>
<feature type="transmembrane region" description="Helical" evidence="7">
    <location>
        <begin position="220"/>
        <end position="241"/>
    </location>
</feature>
<dbReference type="InterPro" id="IPR036259">
    <property type="entry name" value="MFS_trans_sf"/>
</dbReference>
<evidence type="ECO:0000313" key="9">
    <source>
        <dbReference type="EMBL" id="THY15168.1"/>
    </source>
</evidence>
<keyword evidence="4 7" id="KW-0812">Transmembrane</keyword>